<feature type="compositionally biased region" description="Basic residues" evidence="1">
    <location>
        <begin position="44"/>
        <end position="59"/>
    </location>
</feature>
<feature type="compositionally biased region" description="Basic residues" evidence="1">
    <location>
        <begin position="1"/>
        <end position="14"/>
    </location>
</feature>
<dbReference type="AlphaFoldDB" id="A0A6J1SAN4"/>
<protein>
    <submittedName>
        <fullName evidence="3">Cylicin-1-like</fullName>
    </submittedName>
</protein>
<keyword evidence="2" id="KW-1185">Reference proteome</keyword>
<evidence type="ECO:0000313" key="2">
    <source>
        <dbReference type="Proteomes" id="UP000504606"/>
    </source>
</evidence>
<proteinExistence type="predicted"/>
<reference evidence="3" key="1">
    <citation type="submission" date="2025-08" db="UniProtKB">
        <authorList>
            <consortium name="RefSeq"/>
        </authorList>
    </citation>
    <scope>IDENTIFICATION</scope>
    <source>
        <tissue evidence="3">Whole organism</tissue>
    </source>
</reference>
<dbReference type="KEGG" id="foc:113206393"/>
<dbReference type="GeneID" id="113206393"/>
<evidence type="ECO:0000256" key="1">
    <source>
        <dbReference type="SAM" id="MobiDB-lite"/>
    </source>
</evidence>
<feature type="region of interest" description="Disordered" evidence="1">
    <location>
        <begin position="1"/>
        <end position="159"/>
    </location>
</feature>
<name>A0A6J1SAN4_FRAOC</name>
<dbReference type="Proteomes" id="UP000504606">
    <property type="component" value="Unplaced"/>
</dbReference>
<feature type="compositionally biased region" description="Basic and acidic residues" evidence="1">
    <location>
        <begin position="74"/>
        <end position="83"/>
    </location>
</feature>
<evidence type="ECO:0000313" key="3">
    <source>
        <dbReference type="RefSeq" id="XP_026278249.1"/>
    </source>
</evidence>
<gene>
    <name evidence="3" type="primary">LOC113206393</name>
</gene>
<accession>A0A6J1SAN4</accession>
<sequence length="159" mass="17751">MARTKQTKRGKKKPRNNDEQNPGSEAVWGKADSERTDRNSGNGIRKKKRGRKNKKKGNKRNQPPEGEAVWGTVDCERSDKDKDDGAEDQLDASPPVKKKLISAEDEETTSQDLAKHDSKPIESEALLDRDSTEDSKESLSEDTTQDRKVISINESTASK</sequence>
<organism evidence="2 3">
    <name type="scientific">Frankliniella occidentalis</name>
    <name type="common">Western flower thrips</name>
    <name type="synonym">Euthrips occidentalis</name>
    <dbReference type="NCBI Taxonomy" id="133901"/>
    <lineage>
        <taxon>Eukaryota</taxon>
        <taxon>Metazoa</taxon>
        <taxon>Ecdysozoa</taxon>
        <taxon>Arthropoda</taxon>
        <taxon>Hexapoda</taxon>
        <taxon>Insecta</taxon>
        <taxon>Pterygota</taxon>
        <taxon>Neoptera</taxon>
        <taxon>Paraneoptera</taxon>
        <taxon>Thysanoptera</taxon>
        <taxon>Terebrantia</taxon>
        <taxon>Thripoidea</taxon>
        <taxon>Thripidae</taxon>
        <taxon>Frankliniella</taxon>
    </lineage>
</organism>
<feature type="compositionally biased region" description="Basic and acidic residues" evidence="1">
    <location>
        <begin position="113"/>
        <end position="149"/>
    </location>
</feature>
<dbReference type="RefSeq" id="XP_026278249.1">
    <property type="nucleotide sequence ID" value="XM_026422464.2"/>
</dbReference>